<evidence type="ECO:0000256" key="1">
    <source>
        <dbReference type="SAM" id="MobiDB-lite"/>
    </source>
</evidence>
<evidence type="ECO:0000313" key="3">
    <source>
        <dbReference type="Proteomes" id="UP001181693"/>
    </source>
</evidence>
<dbReference type="AlphaFoldDB" id="A0AAV3A9Z1"/>
<accession>A0AAV3A9Z1</accession>
<keyword evidence="3" id="KW-1185">Reference proteome</keyword>
<reference evidence="2" key="1">
    <citation type="thesis" date="2020" institute="ProQuest LLC" country="789 East Eisenhower Parkway, Ann Arbor, MI, USA">
        <title>Comparative Genomics and Chromosome Evolution.</title>
        <authorList>
            <person name="Mudd A.B."/>
        </authorList>
    </citation>
    <scope>NUCLEOTIDE SEQUENCE</scope>
    <source>
        <strain evidence="2">1538</strain>
        <tissue evidence="2">Blood</tissue>
    </source>
</reference>
<comment type="caution">
    <text evidence="2">The sequence shown here is derived from an EMBL/GenBank/DDBJ whole genome shotgun (WGS) entry which is preliminary data.</text>
</comment>
<organism evidence="2 3">
    <name type="scientific">Pyxicephalus adspersus</name>
    <name type="common">African bullfrog</name>
    <dbReference type="NCBI Taxonomy" id="30357"/>
    <lineage>
        <taxon>Eukaryota</taxon>
        <taxon>Metazoa</taxon>
        <taxon>Chordata</taxon>
        <taxon>Craniata</taxon>
        <taxon>Vertebrata</taxon>
        <taxon>Euteleostomi</taxon>
        <taxon>Amphibia</taxon>
        <taxon>Batrachia</taxon>
        <taxon>Anura</taxon>
        <taxon>Neobatrachia</taxon>
        <taxon>Ranoidea</taxon>
        <taxon>Pyxicephalidae</taxon>
        <taxon>Pyxicephalinae</taxon>
        <taxon>Pyxicephalus</taxon>
    </lineage>
</organism>
<name>A0AAV3A9Z1_PYXAD</name>
<sequence length="85" mass="10289">MISEPQNFSSSKNNSSRSVNNVKRVKIQQEETLAMEPQILYYLKTAVSKRPINIKKPYLYFYFYFNHCFRQPFHELRRDISTKSY</sequence>
<protein>
    <submittedName>
        <fullName evidence="2">Uncharacterized protein</fullName>
    </submittedName>
</protein>
<feature type="compositionally biased region" description="Low complexity" evidence="1">
    <location>
        <begin position="9"/>
        <end position="22"/>
    </location>
</feature>
<dbReference type="EMBL" id="DYDO01000006">
    <property type="protein sequence ID" value="DBA23277.1"/>
    <property type="molecule type" value="Genomic_DNA"/>
</dbReference>
<evidence type="ECO:0000313" key="2">
    <source>
        <dbReference type="EMBL" id="DBA23277.1"/>
    </source>
</evidence>
<proteinExistence type="predicted"/>
<gene>
    <name evidence="2" type="ORF">GDO54_014207</name>
</gene>
<dbReference type="Proteomes" id="UP001181693">
    <property type="component" value="Unassembled WGS sequence"/>
</dbReference>
<feature type="region of interest" description="Disordered" evidence="1">
    <location>
        <begin position="1"/>
        <end position="22"/>
    </location>
</feature>